<comment type="caution">
    <text evidence="2">The sequence shown here is derived from an EMBL/GenBank/DDBJ whole genome shotgun (WGS) entry which is preliminary data.</text>
</comment>
<dbReference type="OrthoDB" id="9790035at2"/>
<evidence type="ECO:0000259" key="1">
    <source>
        <dbReference type="Pfam" id="PF01494"/>
    </source>
</evidence>
<name>A0A4R5KKY1_9BACL</name>
<dbReference type="GO" id="GO:0071949">
    <property type="term" value="F:FAD binding"/>
    <property type="evidence" value="ECO:0007669"/>
    <property type="project" value="InterPro"/>
</dbReference>
<dbReference type="InterPro" id="IPR036188">
    <property type="entry name" value="FAD/NAD-bd_sf"/>
</dbReference>
<dbReference type="Pfam" id="PF01494">
    <property type="entry name" value="FAD_binding_3"/>
    <property type="match status" value="1"/>
</dbReference>
<accession>A0A4R5KKY1</accession>
<feature type="domain" description="FAD-binding" evidence="1">
    <location>
        <begin position="20"/>
        <end position="359"/>
    </location>
</feature>
<sequence length="500" mass="56348">MKHVQTGDHAMNGGQAGGSALVIGGGFAGLLTARILSGYFKEVVIVEKDELPAHPGERTGTPQAFHPHRFTSRGKAVVERLFPGYENDLMAHGAPSVLNKTVYNMNQYGSVEMQYPRNDYKFSRALLEWVLRQRVEAIPNVRFLAKHDALRLLTKQDCSAVIGIQVRERNGFGRERALYADLVIDASGRSSKLDRWLAEIGYEVPQPDLLKVDIGYSTRRYKVPSDRMHLIETWDTINIAGQPANGTFTGVFSFIENHTAELLLYRPGGQYPPADGEAYEQEIIRLPSPKIAELLQGLEPITPPRGFRVPELYRRHYERMQSWPTGLLVLGDAFCIFDPIFGQGMTVAAIEAETLERCLREQWDAPKPDFEKRVLQSIQHVIEPAWWLNCANDLQWQGVEYAGSEPLQGISFGRNFMDLLLKYIMTERKLELYGLYWTVNTLSLSPRSILNAQTVGTVLNASVEGRQRLEELTGRYGTPLEQILEEVLPTFSEAPFVPLA</sequence>
<keyword evidence="3" id="KW-1185">Reference proteome</keyword>
<protein>
    <submittedName>
        <fullName evidence="2">FAD dependent oxidoreductase</fullName>
    </submittedName>
</protein>
<dbReference type="EMBL" id="SMRT01000011">
    <property type="protein sequence ID" value="TDF95090.1"/>
    <property type="molecule type" value="Genomic_DNA"/>
</dbReference>
<evidence type="ECO:0000313" key="3">
    <source>
        <dbReference type="Proteomes" id="UP000295636"/>
    </source>
</evidence>
<dbReference type="AlphaFoldDB" id="A0A4R5KKY1"/>
<dbReference type="RefSeq" id="WP_133231906.1">
    <property type="nucleotide sequence ID" value="NZ_SMRT01000011.1"/>
</dbReference>
<evidence type="ECO:0000313" key="2">
    <source>
        <dbReference type="EMBL" id="TDF95090.1"/>
    </source>
</evidence>
<reference evidence="2 3" key="1">
    <citation type="submission" date="2019-03" db="EMBL/GenBank/DDBJ databases">
        <title>This is whole genome sequence of Paenibacillus sp MS74 strain.</title>
        <authorList>
            <person name="Trinh H.N."/>
        </authorList>
    </citation>
    <scope>NUCLEOTIDE SEQUENCE [LARGE SCALE GENOMIC DNA]</scope>
    <source>
        <strain evidence="2 3">MS74</strain>
    </source>
</reference>
<dbReference type="InterPro" id="IPR002938">
    <property type="entry name" value="FAD-bd"/>
</dbReference>
<dbReference type="PANTHER" id="PTHR43422">
    <property type="entry name" value="THIAMINE THIAZOLE SYNTHASE"/>
    <property type="match status" value="1"/>
</dbReference>
<dbReference type="Proteomes" id="UP000295636">
    <property type="component" value="Unassembled WGS sequence"/>
</dbReference>
<organism evidence="2 3">
    <name type="scientific">Paenibacillus piri</name>
    <dbReference type="NCBI Taxonomy" id="2547395"/>
    <lineage>
        <taxon>Bacteria</taxon>
        <taxon>Bacillati</taxon>
        <taxon>Bacillota</taxon>
        <taxon>Bacilli</taxon>
        <taxon>Bacillales</taxon>
        <taxon>Paenibacillaceae</taxon>
        <taxon>Paenibacillus</taxon>
    </lineage>
</organism>
<dbReference type="SUPFAM" id="SSF51905">
    <property type="entry name" value="FAD/NAD(P)-binding domain"/>
    <property type="match status" value="1"/>
</dbReference>
<dbReference type="PANTHER" id="PTHR43422:SF3">
    <property type="entry name" value="THIAMINE THIAZOLE SYNTHASE"/>
    <property type="match status" value="1"/>
</dbReference>
<proteinExistence type="predicted"/>
<gene>
    <name evidence="2" type="ORF">E1757_21380</name>
</gene>
<dbReference type="Gene3D" id="3.50.50.60">
    <property type="entry name" value="FAD/NAD(P)-binding domain"/>
    <property type="match status" value="1"/>
</dbReference>